<gene>
    <name evidence="15" type="ORF">GCM10007301_33600</name>
</gene>
<evidence type="ECO:0000256" key="7">
    <source>
        <dbReference type="ARBA" id="ARBA00022692"/>
    </source>
</evidence>
<dbReference type="GO" id="GO:0000155">
    <property type="term" value="F:phosphorelay sensor kinase activity"/>
    <property type="evidence" value="ECO:0007669"/>
    <property type="project" value="InterPro"/>
</dbReference>
<dbReference type="CDD" id="cd06225">
    <property type="entry name" value="HAMP"/>
    <property type="match status" value="1"/>
</dbReference>
<evidence type="ECO:0000256" key="4">
    <source>
        <dbReference type="ARBA" id="ARBA00022475"/>
    </source>
</evidence>
<dbReference type="EC" id="2.7.13.3" evidence="3"/>
<feature type="domain" description="HAMP" evidence="14">
    <location>
        <begin position="358"/>
        <end position="411"/>
    </location>
</feature>
<keyword evidence="6" id="KW-0808">Transferase</keyword>
<dbReference type="Pfam" id="PF02518">
    <property type="entry name" value="HATPase_c"/>
    <property type="match status" value="1"/>
</dbReference>
<keyword evidence="16" id="KW-1185">Reference proteome</keyword>
<dbReference type="SUPFAM" id="SSF103190">
    <property type="entry name" value="Sensory domain-like"/>
    <property type="match status" value="1"/>
</dbReference>
<evidence type="ECO:0000256" key="8">
    <source>
        <dbReference type="ARBA" id="ARBA00022777"/>
    </source>
</evidence>
<sequence>MSDAAAPAPHRRWRHSVRYRLLAIALLPTAIILPALLILAVIWWSAMFDRLLTAKVSGDLTIARQYLNRLMEHSGEALHAVGDSAAFADLLRADRPAEIGTFLARRRESLALDYLYVIDADGHVLAAAPPRQGAMDWRKWPVIAKAMDGTSDTGIDVLDAAELAHLSGALASQAVVPLIETPGVAPAARSAEDRGMVIQSAVPVRMPDGSRGALVGGTLLNHNLAFIDTINDLVYQASSLPAGSSGTATLFLDDVRISTNVRLFAGDRALGTRVSEAVRHSVLEEGRVWLDRAFVVDDWYISAYEPILDSHGRRIGMLYVGFLDRPFQNAKLGMLAAIVIPFALVLLAALPFLLRWAGGIFRPLEQMDGTISRVEAGELGARTGPVGSADEIGRLAHHLDHLLDRIEARDRELRDWANELDIRVAERTSELAAANQRLEETQAQLVMSEKLAAIGEITAGVAHEINNPIAVIQGNLDVARDVLGAQAEPVKTEFRLIDEQVHRITLLVDKLLQFARPYDEMTEDGPLAPADVISDCLLFVRHLLDRADIIVVRSDTANAQVQFNRAELQQVIVNLLVNALHAMPDGGTLTITSRDAAHQERSGVRIAVTDTGIGIPPAHRERIFDAFFTTKASKGSGLGLSISYALVMRHDGQMDVESEEGMGATFSIWLPASTQA</sequence>
<evidence type="ECO:0000256" key="5">
    <source>
        <dbReference type="ARBA" id="ARBA00022553"/>
    </source>
</evidence>
<dbReference type="SUPFAM" id="SSF47384">
    <property type="entry name" value="Homodimeric domain of signal transducing histidine kinase"/>
    <property type="match status" value="1"/>
</dbReference>
<evidence type="ECO:0000259" key="14">
    <source>
        <dbReference type="PROSITE" id="PS50885"/>
    </source>
</evidence>
<dbReference type="Pfam" id="PF00512">
    <property type="entry name" value="HisKA"/>
    <property type="match status" value="1"/>
</dbReference>
<dbReference type="PRINTS" id="PR00344">
    <property type="entry name" value="BCTRLSENSOR"/>
</dbReference>
<keyword evidence="5" id="KW-0597">Phosphoprotein</keyword>
<reference evidence="15" key="2">
    <citation type="submission" date="2020-09" db="EMBL/GenBank/DDBJ databases">
        <authorList>
            <person name="Sun Q."/>
            <person name="Sedlacek I."/>
        </authorList>
    </citation>
    <scope>NUCLEOTIDE SEQUENCE</scope>
    <source>
        <strain evidence="15">CCM 7897</strain>
    </source>
</reference>
<reference evidence="15" key="1">
    <citation type="journal article" date="2014" name="Int. J. Syst. Evol. Microbiol.">
        <title>Complete genome sequence of Corynebacterium casei LMG S-19264T (=DSM 44701T), isolated from a smear-ripened cheese.</title>
        <authorList>
            <consortium name="US DOE Joint Genome Institute (JGI-PGF)"/>
            <person name="Walter F."/>
            <person name="Albersmeier A."/>
            <person name="Kalinowski J."/>
            <person name="Ruckert C."/>
        </authorList>
    </citation>
    <scope>NUCLEOTIDE SEQUENCE</scope>
    <source>
        <strain evidence="15">CCM 7897</strain>
    </source>
</reference>
<dbReference type="InterPro" id="IPR036097">
    <property type="entry name" value="HisK_dim/P_sf"/>
</dbReference>
<feature type="coiled-coil region" evidence="11">
    <location>
        <begin position="424"/>
        <end position="451"/>
    </location>
</feature>
<comment type="caution">
    <text evidence="15">The sequence shown here is derived from an EMBL/GenBank/DDBJ whole genome shotgun (WGS) entry which is preliminary data.</text>
</comment>
<feature type="domain" description="Histidine kinase" evidence="13">
    <location>
        <begin position="460"/>
        <end position="674"/>
    </location>
</feature>
<feature type="transmembrane region" description="Helical" evidence="12">
    <location>
        <begin position="21"/>
        <end position="44"/>
    </location>
</feature>
<dbReference type="Gene3D" id="3.30.565.10">
    <property type="entry name" value="Histidine kinase-like ATPase, C-terminal domain"/>
    <property type="match status" value="1"/>
</dbReference>
<comment type="subcellular location">
    <subcellularLocation>
        <location evidence="2">Cell membrane</location>
        <topology evidence="2">Multi-pass membrane protein</topology>
    </subcellularLocation>
</comment>
<dbReference type="PANTHER" id="PTHR43065:SF22">
    <property type="entry name" value="HISTIDINE KINASE"/>
    <property type="match status" value="1"/>
</dbReference>
<dbReference type="InterPro" id="IPR003661">
    <property type="entry name" value="HisK_dim/P_dom"/>
</dbReference>
<evidence type="ECO:0000313" key="15">
    <source>
        <dbReference type="EMBL" id="GGF71130.1"/>
    </source>
</evidence>
<keyword evidence="8 15" id="KW-0418">Kinase</keyword>
<evidence type="ECO:0000256" key="6">
    <source>
        <dbReference type="ARBA" id="ARBA00022679"/>
    </source>
</evidence>
<dbReference type="InterPro" id="IPR003594">
    <property type="entry name" value="HATPase_dom"/>
</dbReference>
<name>A0A917FEB2_9HYPH</name>
<keyword evidence="9 12" id="KW-1133">Transmembrane helix</keyword>
<evidence type="ECO:0000256" key="10">
    <source>
        <dbReference type="ARBA" id="ARBA00023136"/>
    </source>
</evidence>
<accession>A0A917FEB2</accession>
<evidence type="ECO:0000256" key="3">
    <source>
        <dbReference type="ARBA" id="ARBA00012438"/>
    </source>
</evidence>
<evidence type="ECO:0000256" key="1">
    <source>
        <dbReference type="ARBA" id="ARBA00000085"/>
    </source>
</evidence>
<dbReference type="InterPro" id="IPR003660">
    <property type="entry name" value="HAMP_dom"/>
</dbReference>
<dbReference type="PANTHER" id="PTHR43065">
    <property type="entry name" value="SENSOR HISTIDINE KINASE"/>
    <property type="match status" value="1"/>
</dbReference>
<dbReference type="Pfam" id="PF17202">
    <property type="entry name" value="sCache_3_3"/>
    <property type="match status" value="1"/>
</dbReference>
<dbReference type="InterPro" id="IPR036890">
    <property type="entry name" value="HATPase_C_sf"/>
</dbReference>
<dbReference type="CDD" id="cd00082">
    <property type="entry name" value="HisKA"/>
    <property type="match status" value="1"/>
</dbReference>
<dbReference type="SUPFAM" id="SSF55874">
    <property type="entry name" value="ATPase domain of HSP90 chaperone/DNA topoisomerase II/histidine kinase"/>
    <property type="match status" value="1"/>
</dbReference>
<comment type="catalytic activity">
    <reaction evidence="1">
        <text>ATP + protein L-histidine = ADP + protein N-phospho-L-histidine.</text>
        <dbReference type="EC" id="2.7.13.3"/>
    </reaction>
</comment>
<proteinExistence type="predicted"/>
<keyword evidence="4" id="KW-1003">Cell membrane</keyword>
<evidence type="ECO:0000259" key="13">
    <source>
        <dbReference type="PROSITE" id="PS50109"/>
    </source>
</evidence>
<dbReference type="InterPro" id="IPR029151">
    <property type="entry name" value="Sensor-like_sf"/>
</dbReference>
<dbReference type="RefSeq" id="WP_188580589.1">
    <property type="nucleotide sequence ID" value="NZ_BMCT01000004.1"/>
</dbReference>
<keyword evidence="7 12" id="KW-0812">Transmembrane</keyword>
<dbReference type="Gene3D" id="1.10.287.130">
    <property type="match status" value="1"/>
</dbReference>
<dbReference type="Pfam" id="PF00672">
    <property type="entry name" value="HAMP"/>
    <property type="match status" value="1"/>
</dbReference>
<dbReference type="InterPro" id="IPR033463">
    <property type="entry name" value="sCache_3"/>
</dbReference>
<organism evidence="15 16">
    <name type="scientific">Azorhizobium oxalatiphilum</name>
    <dbReference type="NCBI Taxonomy" id="980631"/>
    <lineage>
        <taxon>Bacteria</taxon>
        <taxon>Pseudomonadati</taxon>
        <taxon>Pseudomonadota</taxon>
        <taxon>Alphaproteobacteria</taxon>
        <taxon>Hyphomicrobiales</taxon>
        <taxon>Xanthobacteraceae</taxon>
        <taxon>Azorhizobium</taxon>
    </lineage>
</organism>
<evidence type="ECO:0000256" key="12">
    <source>
        <dbReference type="SAM" id="Phobius"/>
    </source>
</evidence>
<protein>
    <recommendedName>
        <fullName evidence="3">histidine kinase</fullName>
        <ecNumber evidence="3">2.7.13.3</ecNumber>
    </recommendedName>
</protein>
<evidence type="ECO:0000256" key="2">
    <source>
        <dbReference type="ARBA" id="ARBA00004651"/>
    </source>
</evidence>
<evidence type="ECO:0000256" key="11">
    <source>
        <dbReference type="SAM" id="Coils"/>
    </source>
</evidence>
<dbReference type="SMART" id="SM00304">
    <property type="entry name" value="HAMP"/>
    <property type="match status" value="1"/>
</dbReference>
<dbReference type="PROSITE" id="PS50885">
    <property type="entry name" value="HAMP"/>
    <property type="match status" value="1"/>
</dbReference>
<dbReference type="SMART" id="SM00388">
    <property type="entry name" value="HisKA"/>
    <property type="match status" value="1"/>
</dbReference>
<evidence type="ECO:0000313" key="16">
    <source>
        <dbReference type="Proteomes" id="UP000606044"/>
    </source>
</evidence>
<dbReference type="SMART" id="SM00387">
    <property type="entry name" value="HATPase_c"/>
    <property type="match status" value="1"/>
</dbReference>
<dbReference type="InterPro" id="IPR005467">
    <property type="entry name" value="His_kinase_dom"/>
</dbReference>
<dbReference type="Gene3D" id="6.10.340.10">
    <property type="match status" value="1"/>
</dbReference>
<keyword evidence="10 12" id="KW-0472">Membrane</keyword>
<dbReference type="GO" id="GO:0005886">
    <property type="term" value="C:plasma membrane"/>
    <property type="evidence" value="ECO:0007669"/>
    <property type="project" value="UniProtKB-SubCell"/>
</dbReference>
<dbReference type="Proteomes" id="UP000606044">
    <property type="component" value="Unassembled WGS sequence"/>
</dbReference>
<evidence type="ECO:0000256" key="9">
    <source>
        <dbReference type="ARBA" id="ARBA00022989"/>
    </source>
</evidence>
<dbReference type="EMBL" id="BMCT01000004">
    <property type="protein sequence ID" value="GGF71130.1"/>
    <property type="molecule type" value="Genomic_DNA"/>
</dbReference>
<dbReference type="InterPro" id="IPR004358">
    <property type="entry name" value="Sig_transdc_His_kin-like_C"/>
</dbReference>
<dbReference type="AlphaFoldDB" id="A0A917FEB2"/>
<dbReference type="SUPFAM" id="SSF158472">
    <property type="entry name" value="HAMP domain-like"/>
    <property type="match status" value="1"/>
</dbReference>
<feature type="transmembrane region" description="Helical" evidence="12">
    <location>
        <begin position="332"/>
        <end position="354"/>
    </location>
</feature>
<keyword evidence="11" id="KW-0175">Coiled coil</keyword>
<dbReference type="PROSITE" id="PS50109">
    <property type="entry name" value="HIS_KIN"/>
    <property type="match status" value="1"/>
</dbReference>